<sequence length="157" mass="17413">MIDAAILLHNIRSAHNVGSIFRTADAAGVTKVYLSGYTPLPLDRFRRPNKEIAKTALGAERFLTWEYVPSPAALMKKMQGEGRQVVGVEQDARSRDYRGFRCTASTLFVFGNEVRGLSKPLRDRCDSLIEIPMRGKKESLNVSVAAGIILFNCIPTQ</sequence>
<dbReference type="GO" id="GO:0003723">
    <property type="term" value="F:RNA binding"/>
    <property type="evidence" value="ECO:0007669"/>
    <property type="project" value="InterPro"/>
</dbReference>
<dbReference type="InterPro" id="IPR001537">
    <property type="entry name" value="SpoU_MeTrfase"/>
</dbReference>
<organism evidence="4 5">
    <name type="scientific">Candidatus Kaiserbacteria bacterium RIFCSPHIGHO2_01_FULL_56_24</name>
    <dbReference type="NCBI Taxonomy" id="1798487"/>
    <lineage>
        <taxon>Bacteria</taxon>
        <taxon>Candidatus Kaiseribacteriota</taxon>
    </lineage>
</organism>
<dbReference type="Gene3D" id="3.40.1280.10">
    <property type="match status" value="1"/>
</dbReference>
<evidence type="ECO:0000256" key="2">
    <source>
        <dbReference type="ARBA" id="ARBA00022679"/>
    </source>
</evidence>
<dbReference type="CDD" id="cd18097">
    <property type="entry name" value="SpoU-like"/>
    <property type="match status" value="1"/>
</dbReference>
<name>A0A1F6DB24_9BACT</name>
<evidence type="ECO:0000256" key="1">
    <source>
        <dbReference type="ARBA" id="ARBA00022603"/>
    </source>
</evidence>
<dbReference type="SUPFAM" id="SSF75217">
    <property type="entry name" value="alpha/beta knot"/>
    <property type="match status" value="1"/>
</dbReference>
<gene>
    <name evidence="4" type="ORF">A2765_02440</name>
</gene>
<dbReference type="PANTHER" id="PTHR46429:SF1">
    <property type="entry name" value="23S RRNA (GUANOSINE-2'-O-)-METHYLTRANSFERASE RLMB"/>
    <property type="match status" value="1"/>
</dbReference>
<dbReference type="InterPro" id="IPR029028">
    <property type="entry name" value="Alpha/beta_knot_MTases"/>
</dbReference>
<dbReference type="Pfam" id="PF00588">
    <property type="entry name" value="SpoU_methylase"/>
    <property type="match status" value="1"/>
</dbReference>
<dbReference type="InterPro" id="IPR029026">
    <property type="entry name" value="tRNA_m1G_MTases_N"/>
</dbReference>
<dbReference type="AlphaFoldDB" id="A0A1F6DB24"/>
<dbReference type="GO" id="GO:0006396">
    <property type="term" value="P:RNA processing"/>
    <property type="evidence" value="ECO:0007669"/>
    <property type="project" value="InterPro"/>
</dbReference>
<keyword evidence="1" id="KW-0489">Methyltransferase</keyword>
<reference evidence="4 5" key="1">
    <citation type="journal article" date="2016" name="Nat. Commun.">
        <title>Thousands of microbial genomes shed light on interconnected biogeochemical processes in an aquifer system.</title>
        <authorList>
            <person name="Anantharaman K."/>
            <person name="Brown C.T."/>
            <person name="Hug L.A."/>
            <person name="Sharon I."/>
            <person name="Castelle C.J."/>
            <person name="Probst A.J."/>
            <person name="Thomas B.C."/>
            <person name="Singh A."/>
            <person name="Wilkins M.J."/>
            <person name="Karaoz U."/>
            <person name="Brodie E.L."/>
            <person name="Williams K.H."/>
            <person name="Hubbard S.S."/>
            <person name="Banfield J.F."/>
        </authorList>
    </citation>
    <scope>NUCLEOTIDE SEQUENCE [LARGE SCALE GENOMIC DNA]</scope>
</reference>
<comment type="caution">
    <text evidence="4">The sequence shown here is derived from an EMBL/GenBank/DDBJ whole genome shotgun (WGS) entry which is preliminary data.</text>
</comment>
<dbReference type="Proteomes" id="UP000176377">
    <property type="component" value="Unassembled WGS sequence"/>
</dbReference>
<dbReference type="GO" id="GO:0008173">
    <property type="term" value="F:RNA methyltransferase activity"/>
    <property type="evidence" value="ECO:0007669"/>
    <property type="project" value="InterPro"/>
</dbReference>
<dbReference type="PANTHER" id="PTHR46429">
    <property type="entry name" value="23S RRNA (GUANOSINE-2'-O-)-METHYLTRANSFERASE RLMB"/>
    <property type="match status" value="1"/>
</dbReference>
<dbReference type="GO" id="GO:0032259">
    <property type="term" value="P:methylation"/>
    <property type="evidence" value="ECO:0007669"/>
    <property type="project" value="UniProtKB-KW"/>
</dbReference>
<dbReference type="InterPro" id="IPR004441">
    <property type="entry name" value="rRNA_MeTrfase_TrmH"/>
</dbReference>
<proteinExistence type="predicted"/>
<feature type="domain" description="tRNA/rRNA methyltransferase SpoU type" evidence="3">
    <location>
        <begin position="5"/>
        <end position="151"/>
    </location>
</feature>
<accession>A0A1F6DB24</accession>
<protein>
    <recommendedName>
        <fullName evidence="3">tRNA/rRNA methyltransferase SpoU type domain-containing protein</fullName>
    </recommendedName>
</protein>
<evidence type="ECO:0000259" key="3">
    <source>
        <dbReference type="Pfam" id="PF00588"/>
    </source>
</evidence>
<evidence type="ECO:0000313" key="5">
    <source>
        <dbReference type="Proteomes" id="UP000176377"/>
    </source>
</evidence>
<evidence type="ECO:0000313" key="4">
    <source>
        <dbReference type="EMBL" id="OGG58561.1"/>
    </source>
</evidence>
<dbReference type="EMBL" id="MFLA01000032">
    <property type="protein sequence ID" value="OGG58561.1"/>
    <property type="molecule type" value="Genomic_DNA"/>
</dbReference>
<keyword evidence="2" id="KW-0808">Transferase</keyword>
<dbReference type="GO" id="GO:0005829">
    <property type="term" value="C:cytosol"/>
    <property type="evidence" value="ECO:0007669"/>
    <property type="project" value="TreeGrafter"/>
</dbReference>